<evidence type="ECO:0000313" key="2">
    <source>
        <dbReference type="Proteomes" id="UP000824469"/>
    </source>
</evidence>
<evidence type="ECO:0000313" key="1">
    <source>
        <dbReference type="EMBL" id="KAH9290689.1"/>
    </source>
</evidence>
<reference evidence="1 2" key="1">
    <citation type="journal article" date="2021" name="Nat. Plants">
        <title>The Taxus genome provides insights into paclitaxel biosynthesis.</title>
        <authorList>
            <person name="Xiong X."/>
            <person name="Gou J."/>
            <person name="Liao Q."/>
            <person name="Li Y."/>
            <person name="Zhou Q."/>
            <person name="Bi G."/>
            <person name="Li C."/>
            <person name="Du R."/>
            <person name="Wang X."/>
            <person name="Sun T."/>
            <person name="Guo L."/>
            <person name="Liang H."/>
            <person name="Lu P."/>
            <person name="Wu Y."/>
            <person name="Zhang Z."/>
            <person name="Ro D.K."/>
            <person name="Shang Y."/>
            <person name="Huang S."/>
            <person name="Yan J."/>
        </authorList>
    </citation>
    <scope>NUCLEOTIDE SEQUENCE [LARGE SCALE GENOMIC DNA]</scope>
    <source>
        <strain evidence="1">Ta-2019</strain>
    </source>
</reference>
<gene>
    <name evidence="1" type="ORF">KI387_034806</name>
</gene>
<dbReference type="EMBL" id="JAHRHJ020003813">
    <property type="protein sequence ID" value="KAH9290689.1"/>
    <property type="molecule type" value="Genomic_DNA"/>
</dbReference>
<comment type="caution">
    <text evidence="1">The sequence shown here is derived from an EMBL/GenBank/DDBJ whole genome shotgun (WGS) entry which is preliminary data.</text>
</comment>
<proteinExistence type="predicted"/>
<keyword evidence="2" id="KW-1185">Reference proteome</keyword>
<protein>
    <submittedName>
        <fullName evidence="1">Uncharacterized protein</fullName>
    </submittedName>
</protein>
<name>A0AA38C5J1_TAXCH</name>
<organism evidence="1 2">
    <name type="scientific">Taxus chinensis</name>
    <name type="common">Chinese yew</name>
    <name type="synonym">Taxus wallichiana var. chinensis</name>
    <dbReference type="NCBI Taxonomy" id="29808"/>
    <lineage>
        <taxon>Eukaryota</taxon>
        <taxon>Viridiplantae</taxon>
        <taxon>Streptophyta</taxon>
        <taxon>Embryophyta</taxon>
        <taxon>Tracheophyta</taxon>
        <taxon>Spermatophyta</taxon>
        <taxon>Pinopsida</taxon>
        <taxon>Pinidae</taxon>
        <taxon>Conifers II</taxon>
        <taxon>Cupressales</taxon>
        <taxon>Taxaceae</taxon>
        <taxon>Taxus</taxon>
    </lineage>
</organism>
<dbReference type="Proteomes" id="UP000824469">
    <property type="component" value="Unassembled WGS sequence"/>
</dbReference>
<dbReference type="AlphaFoldDB" id="A0AA38C5J1"/>
<sequence length="183" mass="20945">MAFRMVVSDRRLKLIFNIEGAFELAALKSMISEDFLNLMGRSRPRFLGNLVSKVEKENLAFWVVVEKFRAKACVDVEIIKELERRNAELLVFAAKLVEYSKDKKAGRARFKVPNIATLTIPFTPISTWWLKLRAFVASSYDFLWCTQANVKVETKVWDAVMADSPVPDEPPSINISMSYGMEE</sequence>
<accession>A0AA38C5J1</accession>